<evidence type="ECO:0000256" key="2">
    <source>
        <dbReference type="ARBA" id="ARBA00022741"/>
    </source>
</evidence>
<dbReference type="EMBL" id="JAUJFL010000004">
    <property type="protein sequence ID" value="KAK2605406.1"/>
    <property type="molecule type" value="Genomic_DNA"/>
</dbReference>
<keyword evidence="5" id="KW-0808">Transferase</keyword>
<comment type="caution">
    <text evidence="8">The sequence shown here is derived from an EMBL/GenBank/DDBJ whole genome shotgun (WGS) entry which is preliminary data.</text>
</comment>
<dbReference type="GO" id="GO:0004674">
    <property type="term" value="F:protein serine/threonine kinase activity"/>
    <property type="evidence" value="ECO:0007669"/>
    <property type="project" value="UniProtKB-KW"/>
</dbReference>
<dbReference type="SUPFAM" id="SSF49879">
    <property type="entry name" value="SMAD/FHA domain"/>
    <property type="match status" value="1"/>
</dbReference>
<dbReference type="GO" id="GO:0005524">
    <property type="term" value="F:ATP binding"/>
    <property type="evidence" value="ECO:0007669"/>
    <property type="project" value="UniProtKB-UniRule"/>
</dbReference>
<evidence type="ECO:0000313" key="8">
    <source>
        <dbReference type="EMBL" id="KAK2605406.1"/>
    </source>
</evidence>
<dbReference type="InterPro" id="IPR017441">
    <property type="entry name" value="Protein_kinase_ATP_BS"/>
</dbReference>
<evidence type="ECO:0000259" key="6">
    <source>
        <dbReference type="PROSITE" id="PS50006"/>
    </source>
</evidence>
<dbReference type="SMART" id="SM00220">
    <property type="entry name" value="S_TKc"/>
    <property type="match status" value="1"/>
</dbReference>
<dbReference type="PANTHER" id="PTHR24347">
    <property type="entry name" value="SERINE/THREONINE-PROTEIN KINASE"/>
    <property type="match status" value="1"/>
</dbReference>
<accession>A0AAD9W2D0</accession>
<dbReference type="InterPro" id="IPR011009">
    <property type="entry name" value="Kinase-like_dom_sf"/>
</dbReference>
<sequence length="499" mass="56132">MAPCDSQSSTQPKPVVEIKLEIKRPDGQVQNDTLRLYSNDRMRIGRDKDHNDFVIDAPFVSRKQLEFYTVVFDEEHYPMVYVRDRESTSGTYVNDRLIGGREDGDSKNKVTPGRILRHSDIVSIGPDVTFEIVHPFIPRLKLNTVQAQEVLSFHDKYAVTNFTIGSGASAQVHLAIDQETSDYVVCKVYDLESLRLRGRESVIQRLVQETHVRSQIEHPNLASFRGAYKSHSNLYVFEDLATGGDLFTLTERGRSTLSEVEVRWLIRQVMTGAGYMHTKGLVHRDLKLENVLCAISPQASHRIVITDFGHTCLVGDRSTTSNVGTPGWQAPEIISPNCHAGPPADIWSIGVLAIYLLCGSTKCESVDLLEAFAENYALFPQRNINEPTNELGKVFDEVAMIRSNVTISKAGKDFIRRCFQARPERRLTAAAALKHPWLCGSDEETEAFKKLEKDTTHWWEPRTVTPKACEDLNETVANKPEDGALDQLVSPFFPCKLVV</sequence>
<reference evidence="8" key="1">
    <citation type="submission" date="2023-06" db="EMBL/GenBank/DDBJ databases">
        <authorList>
            <person name="Noh H."/>
        </authorList>
    </citation>
    <scope>NUCLEOTIDE SEQUENCE</scope>
    <source>
        <strain evidence="8">DUCC20226</strain>
    </source>
</reference>
<dbReference type="Pfam" id="PF00069">
    <property type="entry name" value="Pkinase"/>
    <property type="match status" value="1"/>
</dbReference>
<keyword evidence="3 4" id="KW-0067">ATP-binding</keyword>
<evidence type="ECO:0000259" key="7">
    <source>
        <dbReference type="PROSITE" id="PS50011"/>
    </source>
</evidence>
<evidence type="ECO:0000256" key="4">
    <source>
        <dbReference type="PROSITE-ProRule" id="PRU10141"/>
    </source>
</evidence>
<dbReference type="SMART" id="SM00240">
    <property type="entry name" value="FHA"/>
    <property type="match status" value="1"/>
</dbReference>
<comment type="similarity">
    <text evidence="1">Belongs to the protein kinase superfamily. CAMK Ser/Thr protein kinase family. CHEK2 subfamily.</text>
</comment>
<dbReference type="PROSITE" id="PS50011">
    <property type="entry name" value="PROTEIN_KINASE_DOM"/>
    <property type="match status" value="1"/>
</dbReference>
<dbReference type="Gene3D" id="1.10.510.10">
    <property type="entry name" value="Transferase(Phosphotransferase) domain 1"/>
    <property type="match status" value="1"/>
</dbReference>
<dbReference type="PROSITE" id="PS00108">
    <property type="entry name" value="PROTEIN_KINASE_ST"/>
    <property type="match status" value="1"/>
</dbReference>
<feature type="domain" description="Protein kinase" evidence="7">
    <location>
        <begin position="158"/>
        <end position="438"/>
    </location>
</feature>
<dbReference type="InterPro" id="IPR000253">
    <property type="entry name" value="FHA_dom"/>
</dbReference>
<keyword evidence="5" id="KW-0723">Serine/threonine-protein kinase</keyword>
<evidence type="ECO:0000256" key="5">
    <source>
        <dbReference type="RuleBase" id="RU000304"/>
    </source>
</evidence>
<keyword evidence="9" id="KW-1185">Reference proteome</keyword>
<dbReference type="InterPro" id="IPR000719">
    <property type="entry name" value="Prot_kinase_dom"/>
</dbReference>
<dbReference type="InterPro" id="IPR008984">
    <property type="entry name" value="SMAD_FHA_dom_sf"/>
</dbReference>
<dbReference type="CDD" id="cd22670">
    <property type="entry name" value="FHA_MEK1-like"/>
    <property type="match status" value="1"/>
</dbReference>
<keyword evidence="5" id="KW-0418">Kinase</keyword>
<dbReference type="SUPFAM" id="SSF56112">
    <property type="entry name" value="Protein kinase-like (PK-like)"/>
    <property type="match status" value="1"/>
</dbReference>
<gene>
    <name evidence="8" type="ORF">N8I77_008243</name>
</gene>
<dbReference type="Gene3D" id="2.60.200.20">
    <property type="match status" value="1"/>
</dbReference>
<protein>
    <submittedName>
        <fullName evidence="8">Uncharacterized protein</fullName>
    </submittedName>
</protein>
<dbReference type="Gene3D" id="3.30.200.20">
    <property type="entry name" value="Phosphorylase Kinase, domain 1"/>
    <property type="match status" value="1"/>
</dbReference>
<keyword evidence="2 4" id="KW-0547">Nucleotide-binding</keyword>
<dbReference type="AlphaFoldDB" id="A0AAD9W2D0"/>
<evidence type="ECO:0000313" key="9">
    <source>
        <dbReference type="Proteomes" id="UP001265746"/>
    </source>
</evidence>
<name>A0AAD9W2D0_PHOAM</name>
<dbReference type="Proteomes" id="UP001265746">
    <property type="component" value="Unassembled WGS sequence"/>
</dbReference>
<feature type="binding site" evidence="4">
    <location>
        <position position="187"/>
    </location>
    <ligand>
        <name>ATP</name>
        <dbReference type="ChEBI" id="CHEBI:30616"/>
    </ligand>
</feature>
<evidence type="ECO:0000256" key="3">
    <source>
        <dbReference type="ARBA" id="ARBA00022840"/>
    </source>
</evidence>
<dbReference type="PROSITE" id="PS00107">
    <property type="entry name" value="PROTEIN_KINASE_ATP"/>
    <property type="match status" value="1"/>
</dbReference>
<dbReference type="InterPro" id="IPR008271">
    <property type="entry name" value="Ser/Thr_kinase_AS"/>
</dbReference>
<evidence type="ECO:0000256" key="1">
    <source>
        <dbReference type="ARBA" id="ARBA00005575"/>
    </source>
</evidence>
<dbReference type="Pfam" id="PF00498">
    <property type="entry name" value="FHA"/>
    <property type="match status" value="1"/>
</dbReference>
<organism evidence="8 9">
    <name type="scientific">Phomopsis amygdali</name>
    <name type="common">Fusicoccum amygdali</name>
    <dbReference type="NCBI Taxonomy" id="1214568"/>
    <lineage>
        <taxon>Eukaryota</taxon>
        <taxon>Fungi</taxon>
        <taxon>Dikarya</taxon>
        <taxon>Ascomycota</taxon>
        <taxon>Pezizomycotina</taxon>
        <taxon>Sordariomycetes</taxon>
        <taxon>Sordariomycetidae</taxon>
        <taxon>Diaporthales</taxon>
        <taxon>Diaporthaceae</taxon>
        <taxon>Diaporthe</taxon>
    </lineage>
</organism>
<proteinExistence type="inferred from homology"/>
<dbReference type="PROSITE" id="PS50006">
    <property type="entry name" value="FHA_DOMAIN"/>
    <property type="match status" value="1"/>
</dbReference>
<feature type="domain" description="FHA" evidence="6">
    <location>
        <begin position="42"/>
        <end position="98"/>
    </location>
</feature>